<accession>A0A7L5AFQ3</accession>
<dbReference type="InterPro" id="IPR015896">
    <property type="entry name" value="4pyrrol_synth_GluRdtase_dimer"/>
</dbReference>
<evidence type="ECO:0000259" key="16">
    <source>
        <dbReference type="Pfam" id="PF05201"/>
    </source>
</evidence>
<evidence type="ECO:0000256" key="12">
    <source>
        <dbReference type="PIRSR" id="PIRSR000445-4"/>
    </source>
</evidence>
<comment type="pathway">
    <text evidence="1 8 13">Porphyrin-containing compound metabolism; protoporphyrin-IX biosynthesis; 5-aminolevulinate from L-glutamyl-tRNA(Glu): step 1/2.</text>
</comment>
<comment type="similarity">
    <text evidence="2 8 13">Belongs to the glutamyl-tRNA reductase family.</text>
</comment>
<dbReference type="PANTHER" id="PTHR43013:SF1">
    <property type="entry name" value="GLUTAMYL-TRNA REDUCTASE"/>
    <property type="match status" value="1"/>
</dbReference>
<dbReference type="PANTHER" id="PTHR43013">
    <property type="entry name" value="GLUTAMYL-TRNA REDUCTASE"/>
    <property type="match status" value="1"/>
</dbReference>
<proteinExistence type="inferred from homology"/>
<dbReference type="Gene3D" id="3.30.460.30">
    <property type="entry name" value="Glutamyl-tRNA reductase, N-terminal domain"/>
    <property type="match status" value="1"/>
</dbReference>
<keyword evidence="6 8" id="KW-0627">Porphyrin biosynthesis</keyword>
<dbReference type="AlphaFoldDB" id="A0A7L5AFQ3"/>
<reference evidence="17 18" key="1">
    <citation type="submission" date="2016-09" db="EMBL/GenBank/DDBJ databases">
        <title>Complete genome sequence of microbes from the polar regions.</title>
        <authorList>
            <person name="Liao L."/>
            <person name="Chen B."/>
        </authorList>
    </citation>
    <scope>NUCLEOTIDE SEQUENCE [LARGE SCALE GENOMIC DNA]</scope>
    <source>
        <strain evidence="17 18">ZS314</strain>
    </source>
</reference>
<dbReference type="InterPro" id="IPR006151">
    <property type="entry name" value="Shikm_DH/Glu-tRNA_Rdtase"/>
</dbReference>
<dbReference type="GO" id="GO:0050661">
    <property type="term" value="F:NADP binding"/>
    <property type="evidence" value="ECO:0007669"/>
    <property type="project" value="InterPro"/>
</dbReference>
<feature type="domain" description="Quinate/shikimate 5-dehydrogenase/glutamyl-tRNA reductase" evidence="15">
    <location>
        <begin position="173"/>
        <end position="295"/>
    </location>
</feature>
<dbReference type="InterPro" id="IPR015895">
    <property type="entry name" value="4pyrrol_synth_GluRdtase_N"/>
</dbReference>
<dbReference type="FunFam" id="3.30.460.30:FF:000001">
    <property type="entry name" value="Glutamyl-tRNA reductase"/>
    <property type="match status" value="1"/>
</dbReference>
<dbReference type="InterPro" id="IPR036453">
    <property type="entry name" value="GluRdtase_dimer_dom_sf"/>
</dbReference>
<dbReference type="Pfam" id="PF00745">
    <property type="entry name" value="GlutR_dimer"/>
    <property type="match status" value="1"/>
</dbReference>
<evidence type="ECO:0000256" key="4">
    <source>
        <dbReference type="ARBA" id="ARBA00022857"/>
    </source>
</evidence>
<dbReference type="NCBIfam" id="TIGR01035">
    <property type="entry name" value="hemA"/>
    <property type="match status" value="1"/>
</dbReference>
<evidence type="ECO:0000256" key="9">
    <source>
        <dbReference type="PIRSR" id="PIRSR000445-1"/>
    </source>
</evidence>
<feature type="domain" description="Tetrapyrrole biosynthesis glutamyl-tRNA reductase dimerisation" evidence="14">
    <location>
        <begin position="310"/>
        <end position="404"/>
    </location>
</feature>
<protein>
    <recommendedName>
        <fullName evidence="3 8">Glutamyl-tRNA reductase</fullName>
        <shortName evidence="8">GluTR</shortName>
        <ecNumber evidence="3 8">1.2.1.70</ecNumber>
    </recommendedName>
</protein>
<sequence>MLLCLTANHRNASFDILEKLSVGAPSAAGGLVAGTTGVSGAVVLATCNRFEAYLEVDEPVASADSSAVDATVDAMSAASGVSAAELRDSVTVITGDAVVEHLFSVSAGLESVVIGEDEISGQVRRALEQARSAGTTSSGLEQLFQRASTTSRTVKTTTAVGTAGRSLVRLALELASSRVTDWTQARVLMIGTGSYAGASHAALRDRGADDITVYSPSGRAAKFALSRGIRPTTDLAAAIAAADVIVSCTIVEGHILTADLLAGSERTLVIDLGLPRNVDPAVAELAGIELLDLETISLHAPLEELNATTEARSVVGQAAAAFAAAEAEQSLAPAVVALRRHIFDLLDAEIDRARGRGDSSPQTEAALRHLASVLLHTPSVRARELVRAGEAQAFTDGLAALFGIDAGPTATIAAIAAIAGERQELA</sequence>
<dbReference type="SUPFAM" id="SSF51735">
    <property type="entry name" value="NAD(P)-binding Rossmann-fold domains"/>
    <property type="match status" value="1"/>
</dbReference>
<gene>
    <name evidence="8" type="primary">hemA</name>
    <name evidence="17" type="ORF">BHD05_01635</name>
</gene>
<dbReference type="EC" id="1.2.1.70" evidence="3 8"/>
<evidence type="ECO:0000256" key="2">
    <source>
        <dbReference type="ARBA" id="ARBA00005916"/>
    </source>
</evidence>
<dbReference type="PIRSF" id="PIRSF000445">
    <property type="entry name" value="4pyrrol_synth_GluRdtase"/>
    <property type="match status" value="1"/>
</dbReference>
<name>A0A7L5AFQ3_9MICO</name>
<evidence type="ECO:0000256" key="6">
    <source>
        <dbReference type="ARBA" id="ARBA00023244"/>
    </source>
</evidence>
<dbReference type="Gene3D" id="3.40.50.720">
    <property type="entry name" value="NAD(P)-binding Rossmann-like Domain"/>
    <property type="match status" value="1"/>
</dbReference>
<dbReference type="EMBL" id="CP017146">
    <property type="protein sequence ID" value="QHO68525.1"/>
    <property type="molecule type" value="Genomic_DNA"/>
</dbReference>
<dbReference type="InterPro" id="IPR000343">
    <property type="entry name" value="4pyrrol_synth_GluRdtase"/>
</dbReference>
<comment type="miscellaneous">
    <text evidence="8">During catalysis, the active site Cys acts as a nucleophile attacking the alpha-carbonyl group of tRNA-bound glutamate with the formation of a thioester intermediate between enzyme and glutamate, and the concomitant release of tRNA(Glu). The thioester intermediate is finally reduced by direct hydride transfer from NADPH, to form the product GSA.</text>
</comment>
<feature type="binding site" evidence="8 11">
    <location>
        <begin position="191"/>
        <end position="196"/>
    </location>
    <ligand>
        <name>NADP(+)</name>
        <dbReference type="ChEBI" id="CHEBI:58349"/>
    </ligand>
</feature>
<comment type="catalytic activity">
    <reaction evidence="7 8 13">
        <text>(S)-4-amino-5-oxopentanoate + tRNA(Glu) + NADP(+) = L-glutamyl-tRNA(Glu) + NADPH + H(+)</text>
        <dbReference type="Rhea" id="RHEA:12344"/>
        <dbReference type="Rhea" id="RHEA-COMP:9663"/>
        <dbReference type="Rhea" id="RHEA-COMP:9680"/>
        <dbReference type="ChEBI" id="CHEBI:15378"/>
        <dbReference type="ChEBI" id="CHEBI:57501"/>
        <dbReference type="ChEBI" id="CHEBI:57783"/>
        <dbReference type="ChEBI" id="CHEBI:58349"/>
        <dbReference type="ChEBI" id="CHEBI:78442"/>
        <dbReference type="ChEBI" id="CHEBI:78520"/>
        <dbReference type="EC" id="1.2.1.70"/>
    </reaction>
</comment>
<evidence type="ECO:0000256" key="8">
    <source>
        <dbReference type="HAMAP-Rule" id="MF_00087"/>
    </source>
</evidence>
<comment type="domain">
    <text evidence="8">Possesses an unusual extended V-shaped dimeric structure with each monomer consisting of three distinct domains arranged along a curved 'spinal' alpha-helix. The N-terminal catalytic domain specifically recognizes the glutamate moiety of the substrate. The second domain is the NADPH-binding domain, and the third C-terminal domain is responsible for dimerization.</text>
</comment>
<feature type="active site" description="Nucleophile" evidence="8 9">
    <location>
        <position position="47"/>
    </location>
</feature>
<evidence type="ECO:0000256" key="5">
    <source>
        <dbReference type="ARBA" id="ARBA00023002"/>
    </source>
</evidence>
<dbReference type="HAMAP" id="MF_00087">
    <property type="entry name" value="Glu_tRNA_reductase"/>
    <property type="match status" value="1"/>
</dbReference>
<keyword evidence="5 8" id="KW-0560">Oxidoreductase</keyword>
<feature type="site" description="Important for activity" evidence="8 12">
    <location>
        <position position="101"/>
    </location>
</feature>
<evidence type="ECO:0000256" key="1">
    <source>
        <dbReference type="ARBA" id="ARBA00005059"/>
    </source>
</evidence>
<dbReference type="SUPFAM" id="SSF69075">
    <property type="entry name" value="Glutamyl tRNA-reductase dimerization domain"/>
    <property type="match status" value="1"/>
</dbReference>
<dbReference type="KEGG" id="mant:BHD05_01635"/>
<feature type="domain" description="Glutamyl-tRNA reductase N-terminal" evidence="16">
    <location>
        <begin position="6"/>
        <end position="158"/>
    </location>
</feature>
<dbReference type="RefSeq" id="WP_161884885.1">
    <property type="nucleotide sequence ID" value="NZ_CP017146.1"/>
</dbReference>
<evidence type="ECO:0000259" key="15">
    <source>
        <dbReference type="Pfam" id="PF01488"/>
    </source>
</evidence>
<evidence type="ECO:0000256" key="11">
    <source>
        <dbReference type="PIRSR" id="PIRSR000445-3"/>
    </source>
</evidence>
<evidence type="ECO:0000256" key="13">
    <source>
        <dbReference type="RuleBase" id="RU000584"/>
    </source>
</evidence>
<feature type="binding site" evidence="8 10">
    <location>
        <begin position="46"/>
        <end position="49"/>
    </location>
    <ligand>
        <name>substrate</name>
    </ligand>
</feature>
<dbReference type="InterPro" id="IPR036291">
    <property type="entry name" value="NAD(P)-bd_dom_sf"/>
</dbReference>
<dbReference type="UniPathway" id="UPA00251">
    <property type="reaction ID" value="UER00316"/>
</dbReference>
<evidence type="ECO:0000256" key="10">
    <source>
        <dbReference type="PIRSR" id="PIRSR000445-2"/>
    </source>
</evidence>
<feature type="binding site" evidence="8 10">
    <location>
        <begin position="116"/>
        <end position="118"/>
    </location>
    <ligand>
        <name>substrate</name>
    </ligand>
</feature>
<dbReference type="Pfam" id="PF05201">
    <property type="entry name" value="GlutR_N"/>
    <property type="match status" value="1"/>
</dbReference>
<feature type="binding site" evidence="8 10">
    <location>
        <position position="122"/>
    </location>
    <ligand>
        <name>substrate</name>
    </ligand>
</feature>
<comment type="subunit">
    <text evidence="8">Homodimer.</text>
</comment>
<evidence type="ECO:0000256" key="7">
    <source>
        <dbReference type="ARBA" id="ARBA00047464"/>
    </source>
</evidence>
<dbReference type="InterPro" id="IPR036343">
    <property type="entry name" value="GluRdtase_N_sf"/>
</dbReference>
<evidence type="ECO:0000313" key="18">
    <source>
        <dbReference type="Proteomes" id="UP000464507"/>
    </source>
</evidence>
<dbReference type="OrthoDB" id="110209at2"/>
<dbReference type="SUPFAM" id="SSF69742">
    <property type="entry name" value="Glutamyl tRNA-reductase catalytic, N-terminal domain"/>
    <property type="match status" value="1"/>
</dbReference>
<dbReference type="NCBIfam" id="NF000750">
    <property type="entry name" value="PRK00045.3-4"/>
    <property type="match status" value="1"/>
</dbReference>
<dbReference type="Proteomes" id="UP000464507">
    <property type="component" value="Chromosome"/>
</dbReference>
<feature type="binding site" evidence="8 10">
    <location>
        <position position="111"/>
    </location>
    <ligand>
        <name>substrate</name>
    </ligand>
</feature>
<organism evidence="17 18">
    <name type="scientific">Marisediminicola antarctica</name>
    <dbReference type="NCBI Taxonomy" id="674079"/>
    <lineage>
        <taxon>Bacteria</taxon>
        <taxon>Bacillati</taxon>
        <taxon>Actinomycetota</taxon>
        <taxon>Actinomycetes</taxon>
        <taxon>Micrococcales</taxon>
        <taxon>Microbacteriaceae</taxon>
        <taxon>Marisediminicola</taxon>
    </lineage>
</organism>
<keyword evidence="4 8" id="KW-0521">NADP</keyword>
<keyword evidence="18" id="KW-1185">Reference proteome</keyword>
<dbReference type="GO" id="GO:0008883">
    <property type="term" value="F:glutamyl-tRNA reductase activity"/>
    <property type="evidence" value="ECO:0007669"/>
    <property type="project" value="UniProtKB-UniRule"/>
</dbReference>
<evidence type="ECO:0000259" key="14">
    <source>
        <dbReference type="Pfam" id="PF00745"/>
    </source>
</evidence>
<comment type="function">
    <text evidence="8">Catalyzes the NADPH-dependent reduction of glutamyl-tRNA(Glu) to glutamate 1-semialdehyde (GSA).</text>
</comment>
<dbReference type="GO" id="GO:0019353">
    <property type="term" value="P:protoporphyrinogen IX biosynthetic process from glutamate"/>
    <property type="evidence" value="ECO:0007669"/>
    <property type="project" value="TreeGrafter"/>
</dbReference>
<evidence type="ECO:0000256" key="3">
    <source>
        <dbReference type="ARBA" id="ARBA00012970"/>
    </source>
</evidence>
<evidence type="ECO:0000313" key="17">
    <source>
        <dbReference type="EMBL" id="QHO68525.1"/>
    </source>
</evidence>
<dbReference type="Pfam" id="PF01488">
    <property type="entry name" value="Shikimate_DH"/>
    <property type="match status" value="1"/>
</dbReference>